<protein>
    <recommendedName>
        <fullName evidence="8">IQ calmodulin-binding motif protein</fullName>
    </recommendedName>
</protein>
<accession>A0A9P6UUQ0</accession>
<comment type="caution">
    <text evidence="6">The sequence shown here is derived from an EMBL/GenBank/DDBJ whole genome shotgun (WGS) entry which is preliminary data.</text>
</comment>
<evidence type="ECO:0008006" key="8">
    <source>
        <dbReference type="Google" id="ProtNLM"/>
    </source>
</evidence>
<dbReference type="OrthoDB" id="7344096at2759"/>
<sequence>MSTVPTSPVQGENASRPEPSQALSQCPVASQPRSDKNDDNGHDQGQKETDFEHQKDALEATETSKAENKPLVSTEPFSEKEAQKQHKAATVIQSVCRGYQARRDLYGSALTASQKWRYLVDHSRSELIHKRDAMDLQAQVVSNQVSDDPNDGRTRWAWRRAEFLSSRLGKGSNGVSTEEALVLLTEHWLEMSDKKHRYGSNLKVYHEYWLAQDTSQNFFYWLDKGDGKEVDIEQRPRERLDTQRVHYLQEHERAQYAVQVVDGLLYYKQSGLLVHTLSTSVKADEDVDVSQILPEADEHDDEATRLEKKRIRNKSKFIYVTDPQGVLYIAQKVKGQFHHSSFLGGGTVCAAGGVIVNRGKLIKINPKSGHYRPGQRHFDRLLSNLEKMGISLEGVKVSTGILEAELDGDGIEPRCQGSSDRLVMPLEKADAI</sequence>
<keyword evidence="3" id="KW-0963">Cytoplasm</keyword>
<proteinExistence type="predicted"/>
<keyword evidence="4" id="KW-0539">Nucleus</keyword>
<evidence type="ECO:0000256" key="5">
    <source>
        <dbReference type="SAM" id="MobiDB-lite"/>
    </source>
</evidence>
<feature type="compositionally biased region" description="Basic and acidic residues" evidence="5">
    <location>
        <begin position="33"/>
        <end position="68"/>
    </location>
</feature>
<evidence type="ECO:0000256" key="2">
    <source>
        <dbReference type="ARBA" id="ARBA00004496"/>
    </source>
</evidence>
<dbReference type="PROSITE" id="PS50096">
    <property type="entry name" value="IQ"/>
    <property type="match status" value="1"/>
</dbReference>
<feature type="compositionally biased region" description="Polar residues" evidence="5">
    <location>
        <begin position="1"/>
        <end position="13"/>
    </location>
</feature>
<feature type="region of interest" description="Disordered" evidence="5">
    <location>
        <begin position="1"/>
        <end position="86"/>
    </location>
</feature>
<evidence type="ECO:0000313" key="6">
    <source>
        <dbReference type="EMBL" id="KAG0320519.1"/>
    </source>
</evidence>
<dbReference type="GO" id="GO:0005737">
    <property type="term" value="C:cytoplasm"/>
    <property type="evidence" value="ECO:0007669"/>
    <property type="project" value="UniProtKB-SubCell"/>
</dbReference>
<comment type="subcellular location">
    <subcellularLocation>
        <location evidence="2">Cytoplasm</location>
    </subcellularLocation>
    <subcellularLocation>
        <location evidence="1">Nucleus</location>
    </subcellularLocation>
</comment>
<gene>
    <name evidence="6" type="ORF">BGZ97_013343</name>
</gene>
<organism evidence="6 7">
    <name type="scientific">Linnemannia gamsii</name>
    <dbReference type="NCBI Taxonomy" id="64522"/>
    <lineage>
        <taxon>Eukaryota</taxon>
        <taxon>Fungi</taxon>
        <taxon>Fungi incertae sedis</taxon>
        <taxon>Mucoromycota</taxon>
        <taxon>Mortierellomycotina</taxon>
        <taxon>Mortierellomycetes</taxon>
        <taxon>Mortierellales</taxon>
        <taxon>Mortierellaceae</taxon>
        <taxon>Linnemannia</taxon>
    </lineage>
</organism>
<evidence type="ECO:0000313" key="7">
    <source>
        <dbReference type="Proteomes" id="UP000823405"/>
    </source>
</evidence>
<dbReference type="PANTHER" id="PTHR31250:SF27">
    <property type="entry name" value="IQ DOMAIN-CONTAINING PROTEIN IQM5"/>
    <property type="match status" value="1"/>
</dbReference>
<name>A0A9P6UUQ0_9FUNG</name>
<evidence type="ECO:0000256" key="1">
    <source>
        <dbReference type="ARBA" id="ARBA00004123"/>
    </source>
</evidence>
<dbReference type="AlphaFoldDB" id="A0A9P6UUQ0"/>
<dbReference type="PANTHER" id="PTHR31250">
    <property type="entry name" value="IQ DOMAIN-CONTAINING PROTEIN IQM3"/>
    <property type="match status" value="1"/>
</dbReference>
<dbReference type="Proteomes" id="UP000823405">
    <property type="component" value="Unassembled WGS sequence"/>
</dbReference>
<dbReference type="Pfam" id="PF00612">
    <property type="entry name" value="IQ"/>
    <property type="match status" value="1"/>
</dbReference>
<dbReference type="SMART" id="SM00015">
    <property type="entry name" value="IQ"/>
    <property type="match status" value="1"/>
</dbReference>
<evidence type="ECO:0000256" key="4">
    <source>
        <dbReference type="ARBA" id="ARBA00023242"/>
    </source>
</evidence>
<dbReference type="CDD" id="cd23767">
    <property type="entry name" value="IQCD"/>
    <property type="match status" value="1"/>
</dbReference>
<dbReference type="Gene3D" id="1.20.5.190">
    <property type="match status" value="1"/>
</dbReference>
<dbReference type="GO" id="GO:0005634">
    <property type="term" value="C:nucleus"/>
    <property type="evidence" value="ECO:0007669"/>
    <property type="project" value="UniProtKB-SubCell"/>
</dbReference>
<feature type="compositionally biased region" description="Polar residues" evidence="5">
    <location>
        <begin position="21"/>
        <end position="32"/>
    </location>
</feature>
<keyword evidence="7" id="KW-1185">Reference proteome</keyword>
<dbReference type="EMBL" id="JAAAIN010000099">
    <property type="protein sequence ID" value="KAG0320519.1"/>
    <property type="molecule type" value="Genomic_DNA"/>
</dbReference>
<dbReference type="InterPro" id="IPR044159">
    <property type="entry name" value="IQM"/>
</dbReference>
<dbReference type="InterPro" id="IPR000048">
    <property type="entry name" value="IQ_motif_EF-hand-BS"/>
</dbReference>
<evidence type="ECO:0000256" key="3">
    <source>
        <dbReference type="ARBA" id="ARBA00022490"/>
    </source>
</evidence>
<reference evidence="6" key="1">
    <citation type="journal article" date="2020" name="Fungal Divers.">
        <title>Resolving the Mortierellaceae phylogeny through synthesis of multi-gene phylogenetics and phylogenomics.</title>
        <authorList>
            <person name="Vandepol N."/>
            <person name="Liber J."/>
            <person name="Desiro A."/>
            <person name="Na H."/>
            <person name="Kennedy M."/>
            <person name="Barry K."/>
            <person name="Grigoriev I.V."/>
            <person name="Miller A.N."/>
            <person name="O'Donnell K."/>
            <person name="Stajich J.E."/>
            <person name="Bonito G."/>
        </authorList>
    </citation>
    <scope>NUCLEOTIDE SEQUENCE</scope>
    <source>
        <strain evidence="6">NVP60</strain>
    </source>
</reference>